<dbReference type="InterPro" id="IPR029052">
    <property type="entry name" value="Metallo-depent_PP-like"/>
</dbReference>
<proteinExistence type="predicted"/>
<dbReference type="Pfam" id="PF00149">
    <property type="entry name" value="Metallophos"/>
    <property type="match status" value="1"/>
</dbReference>
<dbReference type="AlphaFoldDB" id="A0A152A7Y8"/>
<accession>A0A152A7Y8</accession>
<dbReference type="InterPro" id="IPR004843">
    <property type="entry name" value="Calcineurin-like_PHP"/>
</dbReference>
<dbReference type="CDD" id="cd07383">
    <property type="entry name" value="MPP_Dcr2"/>
    <property type="match status" value="1"/>
</dbReference>
<evidence type="ECO:0000259" key="2">
    <source>
        <dbReference type="Pfam" id="PF00149"/>
    </source>
</evidence>
<gene>
    <name evidence="3" type="ORF">DLAC_11463</name>
</gene>
<dbReference type="PANTHER" id="PTHR32440">
    <property type="entry name" value="PHOSPHATASE DCR2-RELATED-RELATED"/>
    <property type="match status" value="1"/>
</dbReference>
<evidence type="ECO:0000256" key="1">
    <source>
        <dbReference type="SAM" id="SignalP"/>
    </source>
</evidence>
<feature type="chain" id="PRO_5007593742" description="Calcineurin-like phosphoesterase domain-containing protein" evidence="1">
    <location>
        <begin position="27"/>
        <end position="386"/>
    </location>
</feature>
<comment type="caution">
    <text evidence="3">The sequence shown here is derived from an EMBL/GenBank/DDBJ whole genome shotgun (WGS) entry which is preliminary data.</text>
</comment>
<feature type="signal peptide" evidence="1">
    <location>
        <begin position="1"/>
        <end position="26"/>
    </location>
</feature>
<keyword evidence="1" id="KW-0732">Signal</keyword>
<dbReference type="InParanoid" id="A0A152A7Y8"/>
<dbReference type="InterPro" id="IPR011230">
    <property type="entry name" value="PAP14/16/28/29"/>
</dbReference>
<keyword evidence="4" id="KW-1185">Reference proteome</keyword>
<dbReference type="PIRSF" id="PIRSF030250">
    <property type="entry name" value="Ptase_At2g46880"/>
    <property type="match status" value="1"/>
</dbReference>
<dbReference type="GO" id="GO:0016788">
    <property type="term" value="F:hydrolase activity, acting on ester bonds"/>
    <property type="evidence" value="ECO:0007669"/>
    <property type="project" value="TreeGrafter"/>
</dbReference>
<evidence type="ECO:0000313" key="3">
    <source>
        <dbReference type="EMBL" id="KYR02318.1"/>
    </source>
</evidence>
<protein>
    <recommendedName>
        <fullName evidence="2">Calcineurin-like phosphoesterase domain-containing protein</fullName>
    </recommendedName>
</protein>
<sequence length="386" mass="43581">MKSISNVVTLSLVISIIVLIDNRVNSIKIKTTEPPVNKNLVFNSDGQFKILQFTDLHYGETDWKDYLSYNSQMGVLKYEQDADLVVMTGDSVSGYAWNGTEGWFASKWQHLISPMINNNKRWAFTLGNHDDQGDLNRQQIVQFDQTFPLSLTQQGPTSIHGATNYWLPIADQNGTVQTILYFFDSNDNNCQNVEGWGCVYPDQIEWYRATSEALQAKYGRVVPAIAFMHIPIPEYMDMWNFYPVNGSLFDTGVCCFSVNTGLFAAFKEMGDVISMHCGHDHDNNFIGYYNGIQLGYGAKSGYGGYGPPVGWKHGARILEITANPFSINTYLRFDDGTTDMNQVPHAPLATEQYNTCCDTYGFVNITGNSYSQCKLYELNFDPIKKH</sequence>
<feature type="domain" description="Calcineurin-like phosphoesterase" evidence="2">
    <location>
        <begin position="48"/>
        <end position="281"/>
    </location>
</feature>
<dbReference type="Proteomes" id="UP000076078">
    <property type="component" value="Unassembled WGS sequence"/>
</dbReference>
<reference evidence="3 4" key="1">
    <citation type="submission" date="2015-12" db="EMBL/GenBank/DDBJ databases">
        <title>Dictyostelia acquired genes for synthesis and detection of signals that induce cell-type specialization by lateral gene transfer from prokaryotes.</title>
        <authorList>
            <person name="Gloeckner G."/>
            <person name="Schaap P."/>
        </authorList>
    </citation>
    <scope>NUCLEOTIDE SEQUENCE [LARGE SCALE GENOMIC DNA]</scope>
    <source>
        <strain evidence="3 4">TK</strain>
    </source>
</reference>
<dbReference type="GO" id="GO:0005737">
    <property type="term" value="C:cytoplasm"/>
    <property type="evidence" value="ECO:0007669"/>
    <property type="project" value="TreeGrafter"/>
</dbReference>
<dbReference type="PANTHER" id="PTHR32440:SF3">
    <property type="entry name" value="CALCINEURIN-LIKE PHOSPHOESTERASE DOMAIN-CONTAINING PROTEIN"/>
    <property type="match status" value="1"/>
</dbReference>
<dbReference type="OMA" id="TYWVPVY"/>
<organism evidence="3 4">
    <name type="scientific">Tieghemostelium lacteum</name>
    <name type="common">Slime mold</name>
    <name type="synonym">Dictyostelium lacteum</name>
    <dbReference type="NCBI Taxonomy" id="361077"/>
    <lineage>
        <taxon>Eukaryota</taxon>
        <taxon>Amoebozoa</taxon>
        <taxon>Evosea</taxon>
        <taxon>Eumycetozoa</taxon>
        <taxon>Dictyostelia</taxon>
        <taxon>Dictyosteliales</taxon>
        <taxon>Raperosteliaceae</taxon>
        <taxon>Tieghemostelium</taxon>
    </lineage>
</organism>
<name>A0A152A7Y8_TIELA</name>
<dbReference type="STRING" id="361077.A0A152A7Y8"/>
<dbReference type="EMBL" id="LODT01000004">
    <property type="protein sequence ID" value="KYR02318.1"/>
    <property type="molecule type" value="Genomic_DNA"/>
</dbReference>
<dbReference type="SUPFAM" id="SSF56300">
    <property type="entry name" value="Metallo-dependent phosphatases"/>
    <property type="match status" value="1"/>
</dbReference>
<dbReference type="OrthoDB" id="783096at2759"/>
<evidence type="ECO:0000313" key="4">
    <source>
        <dbReference type="Proteomes" id="UP000076078"/>
    </source>
</evidence>
<dbReference type="Gene3D" id="3.60.21.10">
    <property type="match status" value="1"/>
</dbReference>
<dbReference type="FunFam" id="3.60.21.10:FF:000172">
    <property type="entry name" value="Predicted protein"/>
    <property type="match status" value="1"/>
</dbReference>